<evidence type="ECO:0000313" key="2">
    <source>
        <dbReference type="EMBL" id="ACI98367.1"/>
    </source>
</evidence>
<evidence type="ECO:0000256" key="1">
    <source>
        <dbReference type="SAM" id="MobiDB-lite"/>
    </source>
</evidence>
<accession>B6ISD1</accession>
<evidence type="ECO:0000313" key="3">
    <source>
        <dbReference type="Proteomes" id="UP000001591"/>
    </source>
</evidence>
<sequence length="68" mass="7425">MIRQRLEEVESWLAGDKSVEKARAASLIRSLIDRIEITPSSRPHRQGSAEKPTSSPMPAGRDAGAGRL</sequence>
<name>B6ISD1_RHOCS</name>
<keyword evidence="3" id="KW-1185">Reference proteome</keyword>
<dbReference type="HOGENOM" id="CLU_2791216_0_0_5"/>
<organism evidence="2 3">
    <name type="scientific">Rhodospirillum centenum (strain ATCC 51521 / SW)</name>
    <dbReference type="NCBI Taxonomy" id="414684"/>
    <lineage>
        <taxon>Bacteria</taxon>
        <taxon>Pseudomonadati</taxon>
        <taxon>Pseudomonadota</taxon>
        <taxon>Alphaproteobacteria</taxon>
        <taxon>Rhodospirillales</taxon>
        <taxon>Rhodospirillaceae</taxon>
        <taxon>Rhodospirillum</taxon>
    </lineage>
</organism>
<protein>
    <submittedName>
        <fullName evidence="2">Uncharacterized protein</fullName>
    </submittedName>
</protein>
<dbReference type="KEGG" id="rce:RC1_0940"/>
<reference evidence="2 3" key="1">
    <citation type="journal article" date="2010" name="BMC Genomics">
        <title>Metabolic flexibility revealed in the genome of the cyst-forming alpha-1 proteobacterium Rhodospirillum centenum.</title>
        <authorList>
            <person name="Lu Y.K."/>
            <person name="Marden J."/>
            <person name="Han M."/>
            <person name="Swingley W.D."/>
            <person name="Mastrian S.D."/>
            <person name="Chowdhury S.R."/>
            <person name="Hao J."/>
            <person name="Helmy T."/>
            <person name="Kim S."/>
            <person name="Kurdoglu A.A."/>
            <person name="Matthies H.J."/>
            <person name="Rollo D."/>
            <person name="Stothard P."/>
            <person name="Blankenship R.E."/>
            <person name="Bauer C.E."/>
            <person name="Touchman J.W."/>
        </authorList>
    </citation>
    <scope>NUCLEOTIDE SEQUENCE [LARGE SCALE GENOMIC DNA]</scope>
    <source>
        <strain evidence="3">ATCC 51521 / SW</strain>
    </source>
</reference>
<proteinExistence type="predicted"/>
<dbReference type="Proteomes" id="UP000001591">
    <property type="component" value="Chromosome"/>
</dbReference>
<dbReference type="AlphaFoldDB" id="B6ISD1"/>
<feature type="region of interest" description="Disordered" evidence="1">
    <location>
        <begin position="36"/>
        <end position="68"/>
    </location>
</feature>
<gene>
    <name evidence="2" type="ordered locus">RC1_0940</name>
</gene>
<dbReference type="EMBL" id="CP000613">
    <property type="protein sequence ID" value="ACI98367.1"/>
    <property type="molecule type" value="Genomic_DNA"/>
</dbReference>
<dbReference type="RefSeq" id="WP_012566157.1">
    <property type="nucleotide sequence ID" value="NC_011420.2"/>
</dbReference>